<proteinExistence type="predicted"/>
<dbReference type="InterPro" id="IPR029058">
    <property type="entry name" value="AB_hydrolase_fold"/>
</dbReference>
<gene>
    <name evidence="2" type="ORF">B9Z37_02520</name>
</gene>
<comment type="caution">
    <text evidence="2">The sequence shown here is derived from an EMBL/GenBank/DDBJ whole genome shotgun (WGS) entry which is preliminary data.</text>
</comment>
<evidence type="ECO:0000313" key="3">
    <source>
        <dbReference type="Proteomes" id="UP000250790"/>
    </source>
</evidence>
<dbReference type="GO" id="GO:0016020">
    <property type="term" value="C:membrane"/>
    <property type="evidence" value="ECO:0007669"/>
    <property type="project" value="TreeGrafter"/>
</dbReference>
<sequence length="270" mass="29262">MHMKPPTKINLQGVALEVMKIPAAVNSTWPTLVFLHEGLGSVAMWRDWPAQICERLGCAGLVYSRRGYGQSDALPDVRGPSSALNGKRMGRLLPDYMHHEALVVLPSLLQALGISRPVLLGHSDGGTIALLHASRFEVAGCVVMAPHVMVEDISVQAITAARSAYENGPLRQRLAPYHADVDCAFWQWNDVWLSEAFRTFDIRPELTGISAPLLAIQGDADPYGTMAQIDDIAVAVPQAKLLKLPGCGHSPQRDQPEAVGQALQAFMSSL</sequence>
<dbReference type="OrthoDB" id="135231at2"/>
<dbReference type="Proteomes" id="UP000250790">
    <property type="component" value="Unassembled WGS sequence"/>
</dbReference>
<accession>A0A315EEA4</accession>
<dbReference type="Gene3D" id="3.40.50.1820">
    <property type="entry name" value="alpha/beta hydrolase"/>
    <property type="match status" value="1"/>
</dbReference>
<reference evidence="2 3" key="1">
    <citation type="submission" date="2017-04" db="EMBL/GenBank/DDBJ databases">
        <title>Unexpected and diverse lifestyles within the genus Limnohabitans.</title>
        <authorList>
            <person name="Kasalicky V."/>
            <person name="Mehrshad M."/>
            <person name="Andrei S.-A."/>
            <person name="Salcher M."/>
            <person name="Kratochvilova H."/>
            <person name="Simek K."/>
            <person name="Ghai R."/>
        </authorList>
    </citation>
    <scope>NUCLEOTIDE SEQUENCE [LARGE SCALE GENOMIC DNA]</scope>
    <source>
        <strain evidence="2 3">II-B4</strain>
    </source>
</reference>
<dbReference type="GO" id="GO:0016787">
    <property type="term" value="F:hydrolase activity"/>
    <property type="evidence" value="ECO:0007669"/>
    <property type="project" value="UniProtKB-KW"/>
</dbReference>
<feature type="domain" description="AB hydrolase-1" evidence="1">
    <location>
        <begin position="32"/>
        <end position="259"/>
    </location>
</feature>
<evidence type="ECO:0000313" key="2">
    <source>
        <dbReference type="EMBL" id="PUE55459.1"/>
    </source>
</evidence>
<organism evidence="2 3">
    <name type="scientific">Limnohabitans parvus II-B4</name>
    <dbReference type="NCBI Taxonomy" id="1293052"/>
    <lineage>
        <taxon>Bacteria</taxon>
        <taxon>Pseudomonadati</taxon>
        <taxon>Pseudomonadota</taxon>
        <taxon>Betaproteobacteria</taxon>
        <taxon>Burkholderiales</taxon>
        <taxon>Comamonadaceae</taxon>
        <taxon>Limnohabitans</taxon>
    </lineage>
</organism>
<keyword evidence="2" id="KW-0378">Hydrolase</keyword>
<dbReference type="EMBL" id="NESN01000001">
    <property type="protein sequence ID" value="PUE55459.1"/>
    <property type="molecule type" value="Genomic_DNA"/>
</dbReference>
<dbReference type="SUPFAM" id="SSF53474">
    <property type="entry name" value="alpha/beta-Hydrolases"/>
    <property type="match status" value="1"/>
</dbReference>
<name>A0A315EEA4_9BURK</name>
<dbReference type="PANTHER" id="PTHR43798:SF33">
    <property type="entry name" value="HYDROLASE, PUTATIVE (AFU_ORTHOLOGUE AFUA_2G14860)-RELATED"/>
    <property type="match status" value="1"/>
</dbReference>
<keyword evidence="3" id="KW-1185">Reference proteome</keyword>
<dbReference type="InterPro" id="IPR050266">
    <property type="entry name" value="AB_hydrolase_sf"/>
</dbReference>
<protein>
    <submittedName>
        <fullName evidence="2">Alpha/beta hydrolase</fullName>
    </submittedName>
</protein>
<dbReference type="Pfam" id="PF12697">
    <property type="entry name" value="Abhydrolase_6"/>
    <property type="match status" value="1"/>
</dbReference>
<dbReference type="InterPro" id="IPR000073">
    <property type="entry name" value="AB_hydrolase_1"/>
</dbReference>
<evidence type="ECO:0000259" key="1">
    <source>
        <dbReference type="Pfam" id="PF12697"/>
    </source>
</evidence>
<dbReference type="AlphaFoldDB" id="A0A315EEA4"/>
<dbReference type="PANTHER" id="PTHR43798">
    <property type="entry name" value="MONOACYLGLYCEROL LIPASE"/>
    <property type="match status" value="1"/>
</dbReference>